<feature type="region of interest" description="Disordered" evidence="1">
    <location>
        <begin position="268"/>
        <end position="311"/>
    </location>
</feature>
<feature type="region of interest" description="Disordered" evidence="1">
    <location>
        <begin position="504"/>
        <end position="541"/>
    </location>
</feature>
<dbReference type="Proteomes" id="UP000078560">
    <property type="component" value="Unassembled WGS sequence"/>
</dbReference>
<gene>
    <name evidence="2" type="ORF">POVCU2_0060460</name>
</gene>
<feature type="compositionally biased region" description="Low complexity" evidence="1">
    <location>
        <begin position="513"/>
        <end position="524"/>
    </location>
</feature>
<feature type="compositionally biased region" description="Polar residues" evidence="1">
    <location>
        <begin position="74"/>
        <end position="83"/>
    </location>
</feature>
<name>A0A1A8WBP4_PLAOA</name>
<dbReference type="AlphaFoldDB" id="A0A1A8WBP4"/>
<evidence type="ECO:0000313" key="3">
    <source>
        <dbReference type="Proteomes" id="UP000078560"/>
    </source>
</evidence>
<evidence type="ECO:0000256" key="1">
    <source>
        <dbReference type="SAM" id="MobiDB-lite"/>
    </source>
</evidence>
<sequence length="541" mass="62391">HENSIIIALTDLENDQLKEGTEEDDENGSIYATDEKNIYMKSRINKKSHFNENVNNNKNINNPMGSGKIINDMINNTGNSVNTSENSDNSDIHNNESINNNSNDNICEHDDRMAYLKKLRYEENSKDNFDENYANPNEDYGYDKKKDKYEKFVFQEKESGNSMGHDDIDNINNDDSENNIKLKEYLIKGIMSKKTNAENGSINQNKALALMDNILNIKNNDNNDSGLNFPLRKCYNDDRKEERPIDENSLNNNFNKIYCDNTNVNTINNNGTKDSNDNHRNNGENNNSNSNTSGNNNDTNDNNSNKNSGNSNASTCYYVNNYYDHQNYDKSYFNHPYVISHFNENTFNSNNDINSNNTHDAYNNILNTTFNHTNNNFDMNYNTNLPTHHIDDKKYLGIEANGLISTELDYDKKKYLLEHIEKLNFNLSENNISNYLENNLIENVNDQKNDDKNKKEKKKKKMDPNDINVNYQNDVAQTNMNTNELYNESGGIMKYVKNITNIFSSNKDKNDTNVDNQNDNTTNNTKKKNKGRNANKRGVED</sequence>
<feature type="compositionally biased region" description="Basic and acidic residues" evidence="1">
    <location>
        <begin position="445"/>
        <end position="454"/>
    </location>
</feature>
<feature type="non-terminal residue" evidence="2">
    <location>
        <position position="1"/>
    </location>
</feature>
<dbReference type="EMBL" id="FLQU01000916">
    <property type="protein sequence ID" value="SBS90281.1"/>
    <property type="molecule type" value="Genomic_DNA"/>
</dbReference>
<feature type="region of interest" description="Disordered" evidence="1">
    <location>
        <begin position="444"/>
        <end position="469"/>
    </location>
</feature>
<feature type="compositionally biased region" description="Low complexity" evidence="1">
    <location>
        <begin position="283"/>
        <end position="311"/>
    </location>
</feature>
<feature type="compositionally biased region" description="Basic residues" evidence="1">
    <location>
        <begin position="525"/>
        <end position="535"/>
    </location>
</feature>
<protein>
    <submittedName>
        <fullName evidence="2">Uncharacterized protein</fullName>
    </submittedName>
</protein>
<feature type="region of interest" description="Disordered" evidence="1">
    <location>
        <begin position="74"/>
        <end position="105"/>
    </location>
</feature>
<organism evidence="2 3">
    <name type="scientific">Plasmodium ovale curtisi</name>
    <dbReference type="NCBI Taxonomy" id="864141"/>
    <lineage>
        <taxon>Eukaryota</taxon>
        <taxon>Sar</taxon>
        <taxon>Alveolata</taxon>
        <taxon>Apicomplexa</taxon>
        <taxon>Aconoidasida</taxon>
        <taxon>Haemosporida</taxon>
        <taxon>Plasmodiidae</taxon>
        <taxon>Plasmodium</taxon>
        <taxon>Plasmodium (Plasmodium)</taxon>
    </lineage>
</organism>
<reference evidence="3" key="1">
    <citation type="submission" date="2016-05" db="EMBL/GenBank/DDBJ databases">
        <authorList>
            <person name="Naeem Raeece"/>
        </authorList>
    </citation>
    <scope>NUCLEOTIDE SEQUENCE [LARGE SCALE GENOMIC DNA]</scope>
</reference>
<feature type="non-terminal residue" evidence="2">
    <location>
        <position position="541"/>
    </location>
</feature>
<accession>A0A1A8WBP4</accession>
<proteinExistence type="predicted"/>
<evidence type="ECO:0000313" key="2">
    <source>
        <dbReference type="EMBL" id="SBS90281.1"/>
    </source>
</evidence>
<feature type="compositionally biased region" description="Low complexity" evidence="1">
    <location>
        <begin position="95"/>
        <end position="105"/>
    </location>
</feature>